<evidence type="ECO:0000256" key="9">
    <source>
        <dbReference type="ARBA" id="ARBA00022741"/>
    </source>
</evidence>
<evidence type="ECO:0000256" key="8">
    <source>
        <dbReference type="ARBA" id="ARBA00022695"/>
    </source>
</evidence>
<dbReference type="RefSeq" id="WP_145085839.1">
    <property type="nucleotide sequence ID" value="NZ_JBCFAR010000004.1"/>
</dbReference>
<dbReference type="OrthoDB" id="9814580at2"/>
<dbReference type="GO" id="GO:0005524">
    <property type="term" value="F:ATP binding"/>
    <property type="evidence" value="ECO:0007669"/>
    <property type="project" value="UniProtKB-UniRule"/>
</dbReference>
<dbReference type="SUPFAM" id="SSF55821">
    <property type="entry name" value="YrdC/RibB"/>
    <property type="match status" value="1"/>
</dbReference>
<keyword evidence="10 13" id="KW-0067">ATP-binding</keyword>
<feature type="binding site" evidence="14">
    <location>
        <position position="157"/>
    </location>
    <ligand>
        <name>ATP</name>
        <dbReference type="ChEBI" id="CHEBI:30616"/>
    </ligand>
</feature>
<evidence type="ECO:0000259" key="15">
    <source>
        <dbReference type="PROSITE" id="PS51163"/>
    </source>
</evidence>
<feature type="binding site" evidence="14">
    <location>
        <position position="147"/>
    </location>
    <ligand>
        <name>L-threonine</name>
        <dbReference type="ChEBI" id="CHEBI:57926"/>
    </ligand>
</feature>
<gene>
    <name evidence="16" type="ORF">LY60_03139</name>
</gene>
<evidence type="ECO:0000256" key="10">
    <source>
        <dbReference type="ARBA" id="ARBA00022840"/>
    </source>
</evidence>
<evidence type="ECO:0000313" key="17">
    <source>
        <dbReference type="Proteomes" id="UP000315343"/>
    </source>
</evidence>
<comment type="similarity">
    <text evidence="2 13">Belongs to the SUA5 family.</text>
</comment>
<dbReference type="InterPro" id="IPR005145">
    <property type="entry name" value="Sua5_C"/>
</dbReference>
<evidence type="ECO:0000256" key="4">
    <source>
        <dbReference type="ARBA" id="ARBA00015492"/>
    </source>
</evidence>
<dbReference type="AlphaFoldDB" id="A0A562J3Z7"/>
<dbReference type="PROSITE" id="PS51163">
    <property type="entry name" value="YRDC"/>
    <property type="match status" value="1"/>
</dbReference>
<reference evidence="16 17" key="1">
    <citation type="submission" date="2019-07" db="EMBL/GenBank/DDBJ databases">
        <title>Genomic Encyclopedia of Type Strains, Phase I: the one thousand microbial genomes (KMG-I) project.</title>
        <authorList>
            <person name="Kyrpides N."/>
        </authorList>
    </citation>
    <scope>NUCLEOTIDE SEQUENCE [LARGE SCALE GENOMIC DNA]</scope>
    <source>
        <strain evidence="16 17">DSM 13558</strain>
    </source>
</reference>
<feature type="binding site" evidence="14">
    <location>
        <position position="64"/>
    </location>
    <ligand>
        <name>ATP</name>
        <dbReference type="ChEBI" id="CHEBI:30616"/>
    </ligand>
</feature>
<dbReference type="PIRSF" id="PIRSF004930">
    <property type="entry name" value="Tln_factor_SUA5"/>
    <property type="match status" value="1"/>
</dbReference>
<feature type="domain" description="YrdC-like" evidence="15">
    <location>
        <begin position="19"/>
        <end position="205"/>
    </location>
</feature>
<keyword evidence="6 13" id="KW-0808">Transferase</keyword>
<evidence type="ECO:0000256" key="11">
    <source>
        <dbReference type="ARBA" id="ARBA00029774"/>
    </source>
</evidence>
<dbReference type="NCBIfam" id="TIGR00057">
    <property type="entry name" value="L-threonylcarbamoyladenylate synthase"/>
    <property type="match status" value="1"/>
</dbReference>
<comment type="subcellular location">
    <subcellularLocation>
        <location evidence="1 13">Cytoplasm</location>
    </subcellularLocation>
</comment>
<organism evidence="16 17">
    <name type="scientific">Sedimentibacter saalensis</name>
    <dbReference type="NCBI Taxonomy" id="130788"/>
    <lineage>
        <taxon>Bacteria</taxon>
        <taxon>Bacillati</taxon>
        <taxon>Bacillota</taxon>
        <taxon>Tissierellia</taxon>
        <taxon>Sedimentibacter</taxon>
    </lineage>
</organism>
<keyword evidence="17" id="KW-1185">Reference proteome</keyword>
<sequence>MKEIINTKIVKMDPDNLDYDIIKEAAQIINNGGVVVFPTETVYGIGADALNDTAVEKIFKAKGRPQDNPLIVHIQDVEELYDLSREVPENAIILAEKFWPGPLTMILYKKDILSDKITAGLSTAAIRFPKNKIALALIKESGKPIAAPSANTSGKPSPTEASHVIEDLMGKVDMIIDGGSTYIGIESTVVDVTGDVPMILRPGGITREDISRVLGKCDYDPAIIKSNEKIVPKSPGQKYRHYSPKAKVILYKGTLDNIAQRIVEDYDKFTQDGLRVGIMSTVQTEKYYEDKTTICVGDRTKPISISSNLFKDLRNFDHMGMDVILAEAVEEEELGKAIMNRLGKAASETIIV</sequence>
<dbReference type="InterPro" id="IPR010923">
    <property type="entry name" value="T(6)A37_SUA5"/>
</dbReference>
<keyword evidence="9 13" id="KW-0547">Nucleotide-binding</keyword>
<feature type="binding site" evidence="14">
    <location>
        <position position="242"/>
    </location>
    <ligand>
        <name>ATP</name>
        <dbReference type="ChEBI" id="CHEBI:30616"/>
    </ligand>
</feature>
<evidence type="ECO:0000256" key="2">
    <source>
        <dbReference type="ARBA" id="ARBA00007663"/>
    </source>
</evidence>
<evidence type="ECO:0000256" key="12">
    <source>
        <dbReference type="ARBA" id="ARBA00048366"/>
    </source>
</evidence>
<dbReference type="GO" id="GO:0006450">
    <property type="term" value="P:regulation of translational fidelity"/>
    <property type="evidence" value="ECO:0007669"/>
    <property type="project" value="TreeGrafter"/>
</dbReference>
<dbReference type="EMBL" id="VLKH01000011">
    <property type="protein sequence ID" value="TWH77949.1"/>
    <property type="molecule type" value="Genomic_DNA"/>
</dbReference>
<comment type="function">
    <text evidence="13">Required for the formation of a threonylcarbamoyl group on adenosine at position 37 (t(6)A37) in tRNAs that read codons beginning with adenine.</text>
</comment>
<evidence type="ECO:0000256" key="6">
    <source>
        <dbReference type="ARBA" id="ARBA00022679"/>
    </source>
</evidence>
<dbReference type="GO" id="GO:0000049">
    <property type="term" value="F:tRNA binding"/>
    <property type="evidence" value="ECO:0007669"/>
    <property type="project" value="TreeGrafter"/>
</dbReference>
<dbReference type="Gene3D" id="3.40.50.11030">
    <property type="entry name" value="Threonylcarbamoyl-AMP synthase, C-terminal domain"/>
    <property type="match status" value="1"/>
</dbReference>
<dbReference type="InterPro" id="IPR038385">
    <property type="entry name" value="Sua5/YwlC_C"/>
</dbReference>
<dbReference type="InterPro" id="IPR006070">
    <property type="entry name" value="Sua5-like_dom"/>
</dbReference>
<protein>
    <recommendedName>
        <fullName evidence="4 13">Threonylcarbamoyl-AMP synthase</fullName>
        <shortName evidence="13">TC-AMP synthase</shortName>
        <ecNumber evidence="3 13">2.7.7.87</ecNumber>
    </recommendedName>
    <alternativeName>
        <fullName evidence="11 13">L-threonylcarbamoyladenylate synthase</fullName>
    </alternativeName>
</protein>
<feature type="binding site" evidence="14">
    <location>
        <position position="123"/>
    </location>
    <ligand>
        <name>ATP</name>
        <dbReference type="ChEBI" id="CHEBI:30616"/>
    </ligand>
</feature>
<dbReference type="Gene3D" id="3.90.870.10">
    <property type="entry name" value="DHBP synthase"/>
    <property type="match status" value="1"/>
</dbReference>
<evidence type="ECO:0000256" key="7">
    <source>
        <dbReference type="ARBA" id="ARBA00022694"/>
    </source>
</evidence>
<dbReference type="EC" id="2.7.7.87" evidence="3 13"/>
<evidence type="ECO:0000256" key="14">
    <source>
        <dbReference type="PIRSR" id="PIRSR004930-1"/>
    </source>
</evidence>
<dbReference type="FunFam" id="3.90.870.10:FF:000008">
    <property type="entry name" value="Threonylcarbamoyl-AMP synthase"/>
    <property type="match status" value="1"/>
</dbReference>
<feature type="binding site" evidence="14">
    <location>
        <position position="68"/>
    </location>
    <ligand>
        <name>L-threonine</name>
        <dbReference type="ChEBI" id="CHEBI:57926"/>
    </ligand>
</feature>
<evidence type="ECO:0000256" key="13">
    <source>
        <dbReference type="PIRNR" id="PIRNR004930"/>
    </source>
</evidence>
<feature type="binding site" evidence="14">
    <location>
        <position position="187"/>
    </location>
    <ligand>
        <name>L-threonine</name>
        <dbReference type="ChEBI" id="CHEBI:57926"/>
    </ligand>
</feature>
<feature type="binding site" evidence="14">
    <location>
        <position position="41"/>
    </location>
    <ligand>
        <name>L-threonine</name>
        <dbReference type="ChEBI" id="CHEBI:57926"/>
    </ligand>
</feature>
<dbReference type="GO" id="GO:0008033">
    <property type="term" value="P:tRNA processing"/>
    <property type="evidence" value="ECO:0007669"/>
    <property type="project" value="UniProtKB-KW"/>
</dbReference>
<evidence type="ECO:0000256" key="5">
    <source>
        <dbReference type="ARBA" id="ARBA00022490"/>
    </source>
</evidence>
<evidence type="ECO:0000313" key="16">
    <source>
        <dbReference type="EMBL" id="TWH77949.1"/>
    </source>
</evidence>
<comment type="catalytic activity">
    <reaction evidence="12 13">
        <text>L-threonine + hydrogencarbonate + ATP = L-threonylcarbamoyladenylate + diphosphate + H2O</text>
        <dbReference type="Rhea" id="RHEA:36407"/>
        <dbReference type="ChEBI" id="CHEBI:15377"/>
        <dbReference type="ChEBI" id="CHEBI:17544"/>
        <dbReference type="ChEBI" id="CHEBI:30616"/>
        <dbReference type="ChEBI" id="CHEBI:33019"/>
        <dbReference type="ChEBI" id="CHEBI:57926"/>
        <dbReference type="ChEBI" id="CHEBI:73682"/>
        <dbReference type="EC" id="2.7.7.87"/>
    </reaction>
</comment>
<comment type="caution">
    <text evidence="16">The sequence shown here is derived from an EMBL/GenBank/DDBJ whole genome shotgun (WGS) entry which is preliminary data.</text>
</comment>
<dbReference type="GO" id="GO:0003725">
    <property type="term" value="F:double-stranded RNA binding"/>
    <property type="evidence" value="ECO:0007669"/>
    <property type="project" value="UniProtKB-UniRule"/>
</dbReference>
<evidence type="ECO:0000256" key="1">
    <source>
        <dbReference type="ARBA" id="ARBA00004496"/>
    </source>
</evidence>
<dbReference type="InterPro" id="IPR017945">
    <property type="entry name" value="DHBP_synth_RibB-like_a/b_dom"/>
</dbReference>
<proteinExistence type="inferred from homology"/>
<feature type="binding site" evidence="14">
    <location>
        <position position="149"/>
    </location>
    <ligand>
        <name>ATP</name>
        <dbReference type="ChEBI" id="CHEBI:30616"/>
    </ligand>
</feature>
<dbReference type="Pfam" id="PF01300">
    <property type="entry name" value="Sua5_yciO_yrdC"/>
    <property type="match status" value="1"/>
</dbReference>
<accession>A0A562J3Z7</accession>
<keyword evidence="5 13" id="KW-0963">Cytoplasm</keyword>
<feature type="binding site" evidence="14">
    <location>
        <position position="201"/>
    </location>
    <ligand>
        <name>ATP</name>
        <dbReference type="ChEBI" id="CHEBI:30616"/>
    </ligand>
</feature>
<dbReference type="Pfam" id="PF03481">
    <property type="entry name" value="Sua5_C"/>
    <property type="match status" value="1"/>
</dbReference>
<feature type="binding site" evidence="14">
    <location>
        <position position="73"/>
    </location>
    <ligand>
        <name>L-threonine</name>
        <dbReference type="ChEBI" id="CHEBI:57926"/>
    </ligand>
</feature>
<dbReference type="PANTHER" id="PTHR17490:SF16">
    <property type="entry name" value="THREONYLCARBAMOYL-AMP SYNTHASE"/>
    <property type="match status" value="1"/>
</dbReference>
<name>A0A562J3Z7_9FIRM</name>
<feature type="binding site" evidence="14">
    <location>
        <position position="127"/>
    </location>
    <ligand>
        <name>L-threonine</name>
        <dbReference type="ChEBI" id="CHEBI:57926"/>
    </ligand>
</feature>
<dbReference type="InterPro" id="IPR050156">
    <property type="entry name" value="TC-AMP_synthase_SUA5"/>
</dbReference>
<dbReference type="GO" id="GO:0061710">
    <property type="term" value="F:L-threonylcarbamoyladenylate synthase"/>
    <property type="evidence" value="ECO:0007669"/>
    <property type="project" value="UniProtKB-EC"/>
</dbReference>
<dbReference type="GO" id="GO:0005737">
    <property type="term" value="C:cytoplasm"/>
    <property type="evidence" value="ECO:0007669"/>
    <property type="project" value="UniProtKB-SubCell"/>
</dbReference>
<evidence type="ECO:0000256" key="3">
    <source>
        <dbReference type="ARBA" id="ARBA00012584"/>
    </source>
</evidence>
<keyword evidence="8 13" id="KW-0548">Nucleotidyltransferase</keyword>
<dbReference type="PANTHER" id="PTHR17490">
    <property type="entry name" value="SUA5"/>
    <property type="match status" value="1"/>
</dbReference>
<keyword evidence="7 13" id="KW-0819">tRNA processing</keyword>
<dbReference type="Proteomes" id="UP000315343">
    <property type="component" value="Unassembled WGS sequence"/>
</dbReference>